<evidence type="ECO:0008006" key="6">
    <source>
        <dbReference type="Google" id="ProtNLM"/>
    </source>
</evidence>
<dbReference type="RefSeq" id="WP_189090783.1">
    <property type="nucleotide sequence ID" value="NZ_BMQL01000012.1"/>
</dbReference>
<keyword evidence="1" id="KW-0732">Signal</keyword>
<dbReference type="InterPro" id="IPR051172">
    <property type="entry name" value="Chlamydia_OmcB"/>
</dbReference>
<dbReference type="SUPFAM" id="SSF49452">
    <property type="entry name" value="Starch-binding domain-like"/>
    <property type="match status" value="1"/>
</dbReference>
<dbReference type="InterPro" id="IPR013783">
    <property type="entry name" value="Ig-like_fold"/>
</dbReference>
<dbReference type="GO" id="GO:0030246">
    <property type="term" value="F:carbohydrate binding"/>
    <property type="evidence" value="ECO:0007669"/>
    <property type="project" value="InterPro"/>
</dbReference>
<feature type="chain" id="PRO_5037273636" description="DUF11 domain-containing protein" evidence="1">
    <location>
        <begin position="23"/>
        <end position="900"/>
    </location>
</feature>
<dbReference type="InterPro" id="IPR046763">
    <property type="entry name" value="Phage_tube_C"/>
</dbReference>
<dbReference type="NCBIfam" id="TIGR01451">
    <property type="entry name" value="B_ant_repeat"/>
    <property type="match status" value="2"/>
</dbReference>
<dbReference type="Pfam" id="PF20608">
    <property type="entry name" value="Phage_tube_C"/>
    <property type="match status" value="1"/>
</dbReference>
<gene>
    <name evidence="4" type="ORF">GCM10008957_24580</name>
</gene>
<dbReference type="Proteomes" id="UP000603865">
    <property type="component" value="Unassembled WGS sequence"/>
</dbReference>
<proteinExistence type="predicted"/>
<dbReference type="PROSITE" id="PS51257">
    <property type="entry name" value="PROKAR_LIPOPROTEIN"/>
    <property type="match status" value="1"/>
</dbReference>
<name>A0A918C8T7_9DEIO</name>
<evidence type="ECO:0000259" key="2">
    <source>
        <dbReference type="Pfam" id="PF01345"/>
    </source>
</evidence>
<dbReference type="InterPro" id="IPR047589">
    <property type="entry name" value="DUF11_rpt"/>
</dbReference>
<feature type="domain" description="Phage tail tube protein C-terminal" evidence="3">
    <location>
        <begin position="43"/>
        <end position="86"/>
    </location>
</feature>
<evidence type="ECO:0000313" key="5">
    <source>
        <dbReference type="Proteomes" id="UP000603865"/>
    </source>
</evidence>
<protein>
    <recommendedName>
        <fullName evidence="6">DUF11 domain-containing protein</fullName>
    </recommendedName>
</protein>
<dbReference type="AlphaFoldDB" id="A0A918C8T7"/>
<evidence type="ECO:0000313" key="4">
    <source>
        <dbReference type="EMBL" id="GGR10910.1"/>
    </source>
</evidence>
<accession>A0A918C8T7</accession>
<dbReference type="Gene3D" id="2.60.40.1120">
    <property type="entry name" value="Carboxypeptidase-like, regulatory domain"/>
    <property type="match status" value="1"/>
</dbReference>
<reference evidence="4" key="1">
    <citation type="journal article" date="2014" name="Int. J. Syst. Evol. Microbiol.">
        <title>Complete genome sequence of Corynebacterium casei LMG S-19264T (=DSM 44701T), isolated from a smear-ripened cheese.</title>
        <authorList>
            <consortium name="US DOE Joint Genome Institute (JGI-PGF)"/>
            <person name="Walter F."/>
            <person name="Albersmeier A."/>
            <person name="Kalinowski J."/>
            <person name="Ruckert C."/>
        </authorList>
    </citation>
    <scope>NUCLEOTIDE SEQUENCE</scope>
    <source>
        <strain evidence="4">JCM 31311</strain>
    </source>
</reference>
<dbReference type="InterPro" id="IPR001434">
    <property type="entry name" value="OmcB-like_DUF11"/>
</dbReference>
<keyword evidence="5" id="KW-1185">Reference proteome</keyword>
<dbReference type="EMBL" id="BMQL01000012">
    <property type="protein sequence ID" value="GGR10910.1"/>
    <property type="molecule type" value="Genomic_DNA"/>
</dbReference>
<reference evidence="4" key="2">
    <citation type="submission" date="2020-09" db="EMBL/GenBank/DDBJ databases">
        <authorList>
            <person name="Sun Q."/>
            <person name="Ohkuma M."/>
        </authorList>
    </citation>
    <scope>NUCLEOTIDE SEQUENCE</scope>
    <source>
        <strain evidence="4">JCM 31311</strain>
    </source>
</reference>
<dbReference type="InterPro" id="IPR013784">
    <property type="entry name" value="Carb-bd-like_fold"/>
</dbReference>
<evidence type="ECO:0000259" key="3">
    <source>
        <dbReference type="Pfam" id="PF20608"/>
    </source>
</evidence>
<dbReference type="Pfam" id="PF01345">
    <property type="entry name" value="DUF11"/>
    <property type="match status" value="1"/>
</dbReference>
<organism evidence="4 5">
    <name type="scientific">Deinococcus ruber</name>
    <dbReference type="NCBI Taxonomy" id="1848197"/>
    <lineage>
        <taxon>Bacteria</taxon>
        <taxon>Thermotogati</taxon>
        <taxon>Deinococcota</taxon>
        <taxon>Deinococci</taxon>
        <taxon>Deinococcales</taxon>
        <taxon>Deinococcaceae</taxon>
        <taxon>Deinococcus</taxon>
    </lineage>
</organism>
<comment type="caution">
    <text evidence="4">The sequence shown here is derived from an EMBL/GenBank/DDBJ whole genome shotgun (WGS) entry which is preliminary data.</text>
</comment>
<evidence type="ECO:0000256" key="1">
    <source>
        <dbReference type="SAM" id="SignalP"/>
    </source>
</evidence>
<dbReference type="PANTHER" id="PTHR34819">
    <property type="entry name" value="LARGE CYSTEINE-RICH PERIPLASMIC PROTEIN OMCB"/>
    <property type="match status" value="1"/>
</dbReference>
<feature type="signal peptide" evidence="1">
    <location>
        <begin position="1"/>
        <end position="22"/>
    </location>
</feature>
<feature type="domain" description="DUF11" evidence="2">
    <location>
        <begin position="316"/>
        <end position="414"/>
    </location>
</feature>
<sequence>MNLKIGVLALTGVLLLASCGGGTVTPVTPTVGSVTIPSGNGYTVVITDSSGNVVPSSSYNNLAPGTYTVTFSQTGYVSQSQTFTVSAGQSVVLTAPTLVAVTPVSVSGAYYLDANGKQVAITQDDLNNAGTRFVFYAWLQNQAGGIDPTKLAGPADPGTPAANELAEVAPLNTQNVAAGYVAYKSTDGVIHPLVGANVRWDILAQTGNVRFSAADDGGAPSGAVGRQDINDNALSANTYTNSATGSNVRFPSSAEYPLYNITGVNTPDTNGFTWTALNHDPAVTAATARVRAVAYVNGTEITKRFLDKTFAPSAKLAITKTVNPTGVGLNQAGSYTVTVTNSGAGPATGIQLNDVLKSGDGGVYSITAPAGGTANATDGFDATFDLAPGASRSFTFTGQASAVGVYCDVASIVTYNNGSFGAVTPTNLNAQACLTVTAPTLNIVKSLGTVDATGAFTPIASGAVVNPNTPVFARITVSNQGTAPATNVVVTDQLDPSTTAAASYAIKSAPVSSPAGITSTVNPANSGFVTGAFNLAPGATTSFTFSAAGSVDGTYCDTGTFTATSNNGSAVAPATSNIACFKVASPRLAITKTNSQIAGQPALNTLTPGSSYASTITVTNSGSATATAVAVSDLLGQIAGGNTFMNFGSGSYTVTGTAQAGSVSFANNRVSTTPATIDLAPGAVLTLNLTSTVPQGAPAGQYCDIASYSSTNAGTGQAQACVTVVTFLSEQTQLTDTVDPIRQGDPVGTIVASFASVEPASNEAAVNNVLTYNFGATSPIQQTPGVFNFSNTQVYYDPTPVRDPNTGAITSDQTHSTATLLTLGSQYTVNANSGVGQQVITLSPTFAVTPSGVLIIRTQVAIPAGTPARQYQDTMLWNNNGQGDNQAYTNFKAESITVIP</sequence>
<dbReference type="PANTHER" id="PTHR34819:SF3">
    <property type="entry name" value="CELL SURFACE PROTEIN"/>
    <property type="match status" value="1"/>
</dbReference>
<dbReference type="Gene3D" id="2.60.40.10">
    <property type="entry name" value="Immunoglobulins"/>
    <property type="match status" value="1"/>
</dbReference>